<evidence type="ECO:0000256" key="7">
    <source>
        <dbReference type="PROSITE-ProRule" id="PRU00221"/>
    </source>
</evidence>
<dbReference type="PROSITE" id="PS50294">
    <property type="entry name" value="WD_REPEATS_REGION"/>
    <property type="match status" value="1"/>
</dbReference>
<dbReference type="AlphaFoldDB" id="A0A559M888"/>
<evidence type="ECO:0000313" key="8">
    <source>
        <dbReference type="EMBL" id="TVY89181.1"/>
    </source>
</evidence>
<sequence length="389" mass="42987">MATVQAQPQPAYILRGHSSQIHSTSFIRSNSRLVTGDTEGWIVVWSLAIKRPVAVWKAHEGSILGAKPWGIDKLITHGKDNKLVVWKLSEADEESMSSVLPVDTPPEPRKQPWILHIVDVNTMNFCSFAWTPAVPSPSSEDDSSEEILIAVPNIMTSETVDIFHLPSSKRIHRIPQDSSFKGGMVMAISIFHHPQSTLLTIIAGYESGHTTVSQLPSSSTSTWQTLYTSQPHTQPVLSLDTSPSKDFYLTSSADAIIAKHPIPFSSQNVIQATENKPLKTIQTKHSGQQGLQIRNDGKIFATAGWDAKVRVYATKSMKELAVLKWHKEGCYAVAFSDVHEAAEEVCKGSQLIKNIGTMSVKDQRLWKAKMGHWVAVGSKDGKVSLWDIY</sequence>
<organism evidence="8 9">
    <name type="scientific">Lachnellula willkommii</name>
    <dbReference type="NCBI Taxonomy" id="215461"/>
    <lineage>
        <taxon>Eukaryota</taxon>
        <taxon>Fungi</taxon>
        <taxon>Dikarya</taxon>
        <taxon>Ascomycota</taxon>
        <taxon>Pezizomycotina</taxon>
        <taxon>Leotiomycetes</taxon>
        <taxon>Helotiales</taxon>
        <taxon>Lachnaceae</taxon>
        <taxon>Lachnellula</taxon>
    </lineage>
</organism>
<dbReference type="InterPro" id="IPR015943">
    <property type="entry name" value="WD40/YVTN_repeat-like_dom_sf"/>
</dbReference>
<comment type="similarity">
    <text evidence="4">Belongs to the WD repeat ASA1 family.</text>
</comment>
<name>A0A559M888_9HELO</name>
<keyword evidence="1 7" id="KW-0853">WD repeat</keyword>
<evidence type="ECO:0000256" key="4">
    <source>
        <dbReference type="ARBA" id="ARBA00037931"/>
    </source>
</evidence>
<dbReference type="Proteomes" id="UP000315522">
    <property type="component" value="Unassembled WGS sequence"/>
</dbReference>
<evidence type="ECO:0000256" key="6">
    <source>
        <dbReference type="ARBA" id="ARBA00040563"/>
    </source>
</evidence>
<dbReference type="PANTHER" id="PTHR19854:SF1">
    <property type="entry name" value="GUANINE NUCLEOTIDE-BINDING PROTEIN SUBUNIT BETA-LIKE PROTEIN 1"/>
    <property type="match status" value="1"/>
</dbReference>
<dbReference type="PANTHER" id="PTHR19854">
    <property type="entry name" value="TRANSDUCIN BETA-LIKE 3"/>
    <property type="match status" value="1"/>
</dbReference>
<keyword evidence="2" id="KW-0677">Repeat</keyword>
<evidence type="ECO:0000313" key="9">
    <source>
        <dbReference type="Proteomes" id="UP000315522"/>
    </source>
</evidence>
<evidence type="ECO:0000256" key="5">
    <source>
        <dbReference type="ARBA" id="ARBA00038749"/>
    </source>
</evidence>
<dbReference type="SMART" id="SM00320">
    <property type="entry name" value="WD40"/>
    <property type="match status" value="5"/>
</dbReference>
<dbReference type="PROSITE" id="PS50082">
    <property type="entry name" value="WD_REPEATS_2"/>
    <property type="match status" value="2"/>
</dbReference>
<dbReference type="InterPro" id="IPR036322">
    <property type="entry name" value="WD40_repeat_dom_sf"/>
</dbReference>
<proteinExistence type="inferred from homology"/>
<feature type="repeat" description="WD" evidence="7">
    <location>
        <begin position="14"/>
        <end position="55"/>
    </location>
</feature>
<dbReference type="Gene3D" id="2.130.10.10">
    <property type="entry name" value="YVTN repeat-like/Quinoprotein amine dehydrogenase"/>
    <property type="match status" value="2"/>
</dbReference>
<evidence type="ECO:0000256" key="2">
    <source>
        <dbReference type="ARBA" id="ARBA00022737"/>
    </source>
</evidence>
<protein>
    <recommendedName>
        <fullName evidence="6">ASTRA-associated protein 1</fullName>
    </recommendedName>
</protein>
<feature type="repeat" description="WD" evidence="7">
    <location>
        <begin position="374"/>
        <end position="389"/>
    </location>
</feature>
<accession>A0A559M888</accession>
<comment type="subunit">
    <text evidence="5">Component of the ASTRA chromatin remodeling machinery complex.</text>
</comment>
<evidence type="ECO:0000256" key="1">
    <source>
        <dbReference type="ARBA" id="ARBA00022574"/>
    </source>
</evidence>
<reference evidence="8 9" key="1">
    <citation type="submission" date="2018-05" db="EMBL/GenBank/DDBJ databases">
        <title>Genome sequencing and assembly of the regulated plant pathogen Lachnellula willkommii and related sister species for the development of diagnostic species identification markers.</title>
        <authorList>
            <person name="Giroux E."/>
            <person name="Bilodeau G."/>
        </authorList>
    </citation>
    <scope>NUCLEOTIDE SEQUENCE [LARGE SCALE GENOMIC DNA]</scope>
    <source>
        <strain evidence="8 9">CBS 172.35</strain>
    </source>
</reference>
<keyword evidence="9" id="KW-1185">Reference proteome</keyword>
<evidence type="ECO:0000256" key="3">
    <source>
        <dbReference type="ARBA" id="ARBA00037338"/>
    </source>
</evidence>
<comment type="function">
    <text evidence="3">Component of the ASTRA complex involved in chromatin remodeling.</text>
</comment>
<gene>
    <name evidence="8" type="primary">asa1</name>
    <name evidence="8" type="ORF">LAWI1_G007305</name>
</gene>
<dbReference type="EMBL" id="QGML01001375">
    <property type="protein sequence ID" value="TVY89181.1"/>
    <property type="molecule type" value="Genomic_DNA"/>
</dbReference>
<dbReference type="Pfam" id="PF00400">
    <property type="entry name" value="WD40"/>
    <property type="match status" value="4"/>
</dbReference>
<dbReference type="InterPro" id="IPR001680">
    <property type="entry name" value="WD40_rpt"/>
</dbReference>
<comment type="caution">
    <text evidence="8">The sequence shown here is derived from an EMBL/GenBank/DDBJ whole genome shotgun (WGS) entry which is preliminary data.</text>
</comment>
<dbReference type="SUPFAM" id="SSF50978">
    <property type="entry name" value="WD40 repeat-like"/>
    <property type="match status" value="1"/>
</dbReference>